<evidence type="ECO:0000256" key="2">
    <source>
        <dbReference type="ARBA" id="ARBA00022840"/>
    </source>
</evidence>
<keyword evidence="2" id="KW-0067">ATP-binding</keyword>
<dbReference type="InterPro" id="IPR001977">
    <property type="entry name" value="Depp_CoAkinase"/>
</dbReference>
<dbReference type="InterPro" id="IPR027417">
    <property type="entry name" value="P-loop_NTPase"/>
</dbReference>
<dbReference type="Gene3D" id="3.40.50.300">
    <property type="entry name" value="P-loop containing nucleotide triphosphate hydrolases"/>
    <property type="match status" value="1"/>
</dbReference>
<dbReference type="GO" id="GO:0005524">
    <property type="term" value="F:ATP binding"/>
    <property type="evidence" value="ECO:0007669"/>
    <property type="project" value="UniProtKB-KW"/>
</dbReference>
<evidence type="ECO:0000256" key="1">
    <source>
        <dbReference type="ARBA" id="ARBA00022741"/>
    </source>
</evidence>
<dbReference type="NCBIfam" id="TIGR00152">
    <property type="entry name" value="dephospho-CoA kinase"/>
    <property type="match status" value="1"/>
</dbReference>
<evidence type="ECO:0008006" key="4">
    <source>
        <dbReference type="Google" id="ProtNLM"/>
    </source>
</evidence>
<accession>A0A381RUA4</accession>
<evidence type="ECO:0000313" key="3">
    <source>
        <dbReference type="EMBL" id="SUZ95465.1"/>
    </source>
</evidence>
<dbReference type="PROSITE" id="PS51219">
    <property type="entry name" value="DPCK"/>
    <property type="match status" value="1"/>
</dbReference>
<dbReference type="Pfam" id="PF01121">
    <property type="entry name" value="CoaE"/>
    <property type="match status" value="1"/>
</dbReference>
<dbReference type="EMBL" id="UINC01002327">
    <property type="protein sequence ID" value="SUZ95465.1"/>
    <property type="molecule type" value="Genomic_DNA"/>
</dbReference>
<gene>
    <name evidence="3" type="ORF">METZ01_LOCUS48319</name>
</gene>
<reference evidence="3" key="1">
    <citation type="submission" date="2018-05" db="EMBL/GenBank/DDBJ databases">
        <authorList>
            <person name="Lanie J.A."/>
            <person name="Ng W.-L."/>
            <person name="Kazmierczak K.M."/>
            <person name="Andrzejewski T.M."/>
            <person name="Davidsen T.M."/>
            <person name="Wayne K.J."/>
            <person name="Tettelin H."/>
            <person name="Glass J.I."/>
            <person name="Rusch D."/>
            <person name="Podicherti R."/>
            <person name="Tsui H.-C.T."/>
            <person name="Winkler M.E."/>
        </authorList>
    </citation>
    <scope>NUCLEOTIDE SEQUENCE</scope>
</reference>
<dbReference type="CDD" id="cd02022">
    <property type="entry name" value="DPCK"/>
    <property type="match status" value="1"/>
</dbReference>
<dbReference type="PANTHER" id="PTHR10695:SF46">
    <property type="entry name" value="BIFUNCTIONAL COENZYME A SYNTHASE-RELATED"/>
    <property type="match status" value="1"/>
</dbReference>
<dbReference type="PANTHER" id="PTHR10695">
    <property type="entry name" value="DEPHOSPHO-COA KINASE-RELATED"/>
    <property type="match status" value="1"/>
</dbReference>
<dbReference type="GO" id="GO:0015937">
    <property type="term" value="P:coenzyme A biosynthetic process"/>
    <property type="evidence" value="ECO:0007669"/>
    <property type="project" value="InterPro"/>
</dbReference>
<dbReference type="SUPFAM" id="SSF52540">
    <property type="entry name" value="P-loop containing nucleoside triphosphate hydrolases"/>
    <property type="match status" value="1"/>
</dbReference>
<proteinExistence type="inferred from homology"/>
<organism evidence="3">
    <name type="scientific">marine metagenome</name>
    <dbReference type="NCBI Taxonomy" id="408172"/>
    <lineage>
        <taxon>unclassified sequences</taxon>
        <taxon>metagenomes</taxon>
        <taxon>ecological metagenomes</taxon>
    </lineage>
</organism>
<keyword evidence="1" id="KW-0547">Nucleotide-binding</keyword>
<dbReference type="GO" id="GO:0004140">
    <property type="term" value="F:dephospho-CoA kinase activity"/>
    <property type="evidence" value="ECO:0007669"/>
    <property type="project" value="InterPro"/>
</dbReference>
<dbReference type="AlphaFoldDB" id="A0A381RUA4"/>
<sequence length="177" mass="20326">MAELGAYVFDADKEAKQILKKNEKIQDDLRDEFGTDVMDPDNTINPKKLARVAFTNEENQSVLNAIIHPYVFDAIDNRYDQVKKKDAATLFVVDAALIYESGLDQHLDYVIVVSVQYGARMNRALQRGTLTREDIQRRMDLQLPEESKVQMADFVIDNNGDQEHLSKQVDEIYQEIT</sequence>
<dbReference type="HAMAP" id="MF_00376">
    <property type="entry name" value="Dephospho_CoA_kinase"/>
    <property type="match status" value="1"/>
</dbReference>
<protein>
    <recommendedName>
        <fullName evidence="4">Dephospho-CoA kinase</fullName>
    </recommendedName>
</protein>
<name>A0A381RUA4_9ZZZZ</name>